<keyword evidence="4" id="KW-1185">Reference proteome</keyword>
<feature type="region of interest" description="Disordered" evidence="1">
    <location>
        <begin position="105"/>
        <end position="136"/>
    </location>
</feature>
<evidence type="ECO:0000256" key="2">
    <source>
        <dbReference type="SAM" id="SignalP"/>
    </source>
</evidence>
<comment type="caution">
    <text evidence="3">The sequence shown here is derived from an EMBL/GenBank/DDBJ whole genome shotgun (WGS) entry which is preliminary data.</text>
</comment>
<evidence type="ECO:0000256" key="1">
    <source>
        <dbReference type="SAM" id="MobiDB-lite"/>
    </source>
</evidence>
<organism evidence="3 4">
    <name type="scientific">Bradyrhizobium algeriense</name>
    <dbReference type="NCBI Taxonomy" id="634784"/>
    <lineage>
        <taxon>Bacteria</taxon>
        <taxon>Pseudomonadati</taxon>
        <taxon>Pseudomonadota</taxon>
        <taxon>Alphaproteobacteria</taxon>
        <taxon>Hyphomicrobiales</taxon>
        <taxon>Nitrobacteraceae</taxon>
        <taxon>Bradyrhizobium</taxon>
    </lineage>
</organism>
<proteinExistence type="predicted"/>
<evidence type="ECO:0000313" key="3">
    <source>
        <dbReference type="EMBL" id="MEH2555726.1"/>
    </source>
</evidence>
<accession>A0ABU8BCA4</accession>
<name>A0ABU8BCA4_9BRAD</name>
<evidence type="ECO:0008006" key="5">
    <source>
        <dbReference type="Google" id="ProtNLM"/>
    </source>
</evidence>
<feature type="compositionally biased region" description="Low complexity" evidence="1">
    <location>
        <begin position="108"/>
        <end position="136"/>
    </location>
</feature>
<protein>
    <recommendedName>
        <fullName evidence="5">DUF3551 domain-containing protein</fullName>
    </recommendedName>
</protein>
<keyword evidence="2" id="KW-0732">Signal</keyword>
<dbReference type="RefSeq" id="WP_334480882.1">
    <property type="nucleotide sequence ID" value="NZ_JAZHRV010000001.1"/>
</dbReference>
<feature type="signal peptide" evidence="2">
    <location>
        <begin position="1"/>
        <end position="23"/>
    </location>
</feature>
<reference evidence="3 4" key="1">
    <citation type="submission" date="2024-02" db="EMBL/GenBank/DDBJ databases">
        <title>Adaptive strategies in a cosmopolitan and abundant soil bacterium.</title>
        <authorList>
            <person name="Carini P."/>
        </authorList>
    </citation>
    <scope>NUCLEOTIDE SEQUENCE [LARGE SCALE GENOMIC DNA]</scope>
    <source>
        <strain evidence="3 4">AZCC 1608</strain>
    </source>
</reference>
<dbReference type="EMBL" id="JAZHRV010000001">
    <property type="protein sequence ID" value="MEH2555726.1"/>
    <property type="molecule type" value="Genomic_DNA"/>
</dbReference>
<evidence type="ECO:0000313" key="4">
    <source>
        <dbReference type="Proteomes" id="UP001364224"/>
    </source>
</evidence>
<gene>
    <name evidence="3" type="ORF">V1286_003255</name>
</gene>
<feature type="chain" id="PRO_5046276476" description="DUF3551 domain-containing protein" evidence="2">
    <location>
        <begin position="24"/>
        <end position="136"/>
    </location>
</feature>
<dbReference type="Proteomes" id="UP001364224">
    <property type="component" value="Unassembled WGS sequence"/>
</dbReference>
<sequence length="136" mass="15006">MIVSIAAAALAVQLSMTPGSAVAPVLDAPVLPQAVQYGVPAHPPPCGHGWDLSARDGLCYPNGYLPPQDQAARQYPRYYRGGRYPVPCGHGADLDVRDGQCYPNGMVPPQYQQGRQQYYGDGYYQRPPRGRYYYRD</sequence>